<feature type="transmembrane region" description="Helical" evidence="6">
    <location>
        <begin position="220"/>
        <end position="240"/>
    </location>
</feature>
<dbReference type="GeneID" id="38110737"/>
<dbReference type="OrthoDB" id="194139at2759"/>
<dbReference type="Pfam" id="PF07690">
    <property type="entry name" value="MFS_1"/>
    <property type="match status" value="1"/>
</dbReference>
<protein>
    <recommendedName>
        <fullName evidence="9">Major facilitator superfamily (MFS) profile domain-containing protein</fullName>
    </recommendedName>
</protein>
<keyword evidence="2 6" id="KW-0812">Transmembrane</keyword>
<feature type="transmembrane region" description="Helical" evidence="6">
    <location>
        <begin position="193"/>
        <end position="214"/>
    </location>
</feature>
<dbReference type="Gene3D" id="1.20.1250.20">
    <property type="entry name" value="MFS general substrate transporter like domains"/>
    <property type="match status" value="1"/>
</dbReference>
<feature type="transmembrane region" description="Helical" evidence="6">
    <location>
        <begin position="390"/>
        <end position="412"/>
    </location>
</feature>
<organism evidence="7 8">
    <name type="scientific">Aspergillus mulundensis</name>
    <dbReference type="NCBI Taxonomy" id="1810919"/>
    <lineage>
        <taxon>Eukaryota</taxon>
        <taxon>Fungi</taxon>
        <taxon>Dikarya</taxon>
        <taxon>Ascomycota</taxon>
        <taxon>Pezizomycotina</taxon>
        <taxon>Eurotiomycetes</taxon>
        <taxon>Eurotiomycetidae</taxon>
        <taxon>Eurotiales</taxon>
        <taxon>Aspergillaceae</taxon>
        <taxon>Aspergillus</taxon>
        <taxon>Aspergillus subgen. Nidulantes</taxon>
    </lineage>
</organism>
<dbReference type="InterPro" id="IPR011701">
    <property type="entry name" value="MFS"/>
</dbReference>
<dbReference type="SUPFAM" id="SSF103473">
    <property type="entry name" value="MFS general substrate transporter"/>
    <property type="match status" value="1"/>
</dbReference>
<dbReference type="InterPro" id="IPR036259">
    <property type="entry name" value="MFS_trans_sf"/>
</dbReference>
<feature type="transmembrane region" description="Helical" evidence="6">
    <location>
        <begin position="124"/>
        <end position="149"/>
    </location>
</feature>
<evidence type="ECO:0000313" key="8">
    <source>
        <dbReference type="Proteomes" id="UP000256690"/>
    </source>
</evidence>
<accession>A0A3D8T3A8</accession>
<dbReference type="EMBL" id="PVWQ01000001">
    <property type="protein sequence ID" value="RDW93045.1"/>
    <property type="molecule type" value="Genomic_DNA"/>
</dbReference>
<reference evidence="7 8" key="1">
    <citation type="journal article" date="2018" name="IMA Fungus">
        <title>IMA Genome-F 9: Draft genome sequence of Annulohypoxylon stygium, Aspergillus mulundensis, Berkeleyomyces basicola (syn. Thielaviopsis basicola), Ceratocystis smalleyi, two Cercospora beticola strains, Coleophoma cylindrospora, Fusarium fracticaudum, Phialophora cf. hyalina, and Morchella septimelata.</title>
        <authorList>
            <person name="Wingfield B.D."/>
            <person name="Bills G.F."/>
            <person name="Dong Y."/>
            <person name="Huang W."/>
            <person name="Nel W.J."/>
            <person name="Swalarsk-Parry B.S."/>
            <person name="Vaghefi N."/>
            <person name="Wilken P.M."/>
            <person name="An Z."/>
            <person name="de Beer Z.W."/>
            <person name="De Vos L."/>
            <person name="Chen L."/>
            <person name="Duong T.A."/>
            <person name="Gao Y."/>
            <person name="Hammerbacher A."/>
            <person name="Kikkert J.R."/>
            <person name="Li Y."/>
            <person name="Li H."/>
            <person name="Li K."/>
            <person name="Li Q."/>
            <person name="Liu X."/>
            <person name="Ma X."/>
            <person name="Naidoo K."/>
            <person name="Pethybridge S.J."/>
            <person name="Sun J."/>
            <person name="Steenkamp E.T."/>
            <person name="van der Nest M.A."/>
            <person name="van Wyk S."/>
            <person name="Wingfield M.J."/>
            <person name="Xiong C."/>
            <person name="Yue Q."/>
            <person name="Zhang X."/>
        </authorList>
    </citation>
    <scope>NUCLEOTIDE SEQUENCE [LARGE SCALE GENOMIC DNA]</scope>
    <source>
        <strain evidence="7 8">DSM 5745</strain>
    </source>
</reference>
<dbReference type="Proteomes" id="UP000256690">
    <property type="component" value="Unassembled WGS sequence"/>
</dbReference>
<evidence type="ECO:0000256" key="3">
    <source>
        <dbReference type="ARBA" id="ARBA00022989"/>
    </source>
</evidence>
<sequence length="488" mass="52610">MSDSASTSETTPLLPPSPPPSKVNEKNNKHVFYTCLLTLFVINSGASMSIPPTTSILQDLLCERHYAAESHGTLSVADLDCKIEPVQSSLSMLRGMLGLMTLLPGLFLGVPYAALAERWGVKRVLLLCVTGIVLGETWTDLVCWGGTVWKWPLQLMYLAPVAYFIGGGPAVGGPLLFVLVADHSPVELRATRFFLMEAGSYSGTVLGFMASSAIMDAHLWGAVVMGWALVVTSFFLTLLFQQDRAVVRDSEDQGDDHVAATPAPEAKSTLATVRTAMGLFREQTGLLVLLFGFVLRYLGDEVMVLLIIYAAQAFGWSFSESGYLVSLQNATHLAVLLLLPAVSRLLTRTQTREQRESETGLSKHFALARGSALFAAVGSAGMALSRSPVFFVISLILYGLSSGYSQSIRSILTLATPEEHRAITYSVLGIMEAAGALIGAPFWPLMYQVGLRMGARGSGFWVGLPFVISAVLMGIVWVSVYVGRVRAV</sequence>
<dbReference type="GO" id="GO:0022857">
    <property type="term" value="F:transmembrane transporter activity"/>
    <property type="evidence" value="ECO:0007669"/>
    <property type="project" value="InterPro"/>
</dbReference>
<feature type="transmembrane region" description="Helical" evidence="6">
    <location>
        <begin position="458"/>
        <end position="482"/>
    </location>
</feature>
<feature type="compositionally biased region" description="Low complexity" evidence="5">
    <location>
        <begin position="1"/>
        <end position="12"/>
    </location>
</feature>
<dbReference type="PANTHER" id="PTHR23507:SF1">
    <property type="entry name" value="FI18259P1-RELATED"/>
    <property type="match status" value="1"/>
</dbReference>
<feature type="transmembrane region" description="Helical" evidence="6">
    <location>
        <begin position="323"/>
        <end position="346"/>
    </location>
</feature>
<feature type="transmembrane region" description="Helical" evidence="6">
    <location>
        <begin position="161"/>
        <end position="181"/>
    </location>
</feature>
<evidence type="ECO:0000256" key="4">
    <source>
        <dbReference type="ARBA" id="ARBA00023136"/>
    </source>
</evidence>
<evidence type="ECO:0008006" key="9">
    <source>
        <dbReference type="Google" id="ProtNLM"/>
    </source>
</evidence>
<keyword evidence="4 6" id="KW-0472">Membrane</keyword>
<dbReference type="PANTHER" id="PTHR23507">
    <property type="entry name" value="ZGC:174356"/>
    <property type="match status" value="1"/>
</dbReference>
<evidence type="ECO:0000256" key="2">
    <source>
        <dbReference type="ARBA" id="ARBA00022692"/>
    </source>
</evidence>
<feature type="region of interest" description="Disordered" evidence="5">
    <location>
        <begin position="1"/>
        <end position="25"/>
    </location>
</feature>
<dbReference type="RefSeq" id="XP_026608228.1">
    <property type="nucleotide sequence ID" value="XM_026742383.1"/>
</dbReference>
<evidence type="ECO:0000256" key="5">
    <source>
        <dbReference type="SAM" id="MobiDB-lite"/>
    </source>
</evidence>
<feature type="transmembrane region" description="Helical" evidence="6">
    <location>
        <begin position="31"/>
        <end position="50"/>
    </location>
</feature>
<dbReference type="GO" id="GO:0016020">
    <property type="term" value="C:membrane"/>
    <property type="evidence" value="ECO:0007669"/>
    <property type="project" value="UniProtKB-SubCell"/>
</dbReference>
<evidence type="ECO:0000313" key="7">
    <source>
        <dbReference type="EMBL" id="RDW93045.1"/>
    </source>
</evidence>
<keyword evidence="3 6" id="KW-1133">Transmembrane helix</keyword>
<name>A0A3D8T3A8_9EURO</name>
<keyword evidence="8" id="KW-1185">Reference proteome</keyword>
<feature type="transmembrane region" description="Helical" evidence="6">
    <location>
        <begin position="286"/>
        <end position="311"/>
    </location>
</feature>
<feature type="transmembrane region" description="Helical" evidence="6">
    <location>
        <begin position="366"/>
        <end position="384"/>
    </location>
</feature>
<comment type="caution">
    <text evidence="7">The sequence shown here is derived from an EMBL/GenBank/DDBJ whole genome shotgun (WGS) entry which is preliminary data.</text>
</comment>
<proteinExistence type="predicted"/>
<evidence type="ECO:0000256" key="6">
    <source>
        <dbReference type="SAM" id="Phobius"/>
    </source>
</evidence>
<feature type="transmembrane region" description="Helical" evidence="6">
    <location>
        <begin position="95"/>
        <end position="115"/>
    </location>
</feature>
<evidence type="ECO:0000256" key="1">
    <source>
        <dbReference type="ARBA" id="ARBA00004141"/>
    </source>
</evidence>
<comment type="subcellular location">
    <subcellularLocation>
        <location evidence="1">Membrane</location>
        <topology evidence="1">Multi-pass membrane protein</topology>
    </subcellularLocation>
</comment>
<feature type="transmembrane region" description="Helical" evidence="6">
    <location>
        <begin position="424"/>
        <end position="446"/>
    </location>
</feature>
<dbReference type="AlphaFoldDB" id="A0A3D8T3A8"/>
<gene>
    <name evidence="7" type="ORF">DSM5745_00367</name>
</gene>